<evidence type="ECO:0000256" key="16">
    <source>
        <dbReference type="ARBA" id="ARBA00023004"/>
    </source>
</evidence>
<feature type="binding site" description="covalent" evidence="21">
    <location>
        <position position="124"/>
    </location>
    <ligand>
        <name>heme c</name>
        <dbReference type="ChEBI" id="CHEBI:61717"/>
        <label>1</label>
    </ligand>
</feature>
<dbReference type="GO" id="GO:0006119">
    <property type="term" value="P:oxidative phosphorylation"/>
    <property type="evidence" value="ECO:0007669"/>
    <property type="project" value="UniProtKB-UniPathway"/>
</dbReference>
<evidence type="ECO:0000256" key="20">
    <source>
        <dbReference type="PIRSR" id="PIRSR000006-1"/>
    </source>
</evidence>
<comment type="similarity">
    <text evidence="3 19">Belongs to the CcoP / FixP family.</text>
</comment>
<evidence type="ECO:0000313" key="26">
    <source>
        <dbReference type="Proteomes" id="UP000265366"/>
    </source>
</evidence>
<dbReference type="PRINTS" id="PR00605">
    <property type="entry name" value="CYTCHROMECIC"/>
</dbReference>
<feature type="compositionally biased region" description="Pro residues" evidence="22">
    <location>
        <begin position="301"/>
        <end position="311"/>
    </location>
</feature>
<comment type="cofactor">
    <cofactor evidence="19 21">
        <name>heme c</name>
        <dbReference type="ChEBI" id="CHEBI:61717"/>
    </cofactor>
    <text evidence="19 21">Binds 2 heme C groups per subunit.</text>
</comment>
<protein>
    <recommendedName>
        <fullName evidence="19">Cbb3-type cytochrome c oxidase subunit</fullName>
    </recommendedName>
</protein>
<feature type="domain" description="Cytochrome c" evidence="24">
    <location>
        <begin position="108"/>
        <end position="198"/>
    </location>
</feature>
<dbReference type="InterPro" id="IPR038414">
    <property type="entry name" value="CcoP_N_sf"/>
</dbReference>
<dbReference type="EMBL" id="QXFM01000059">
    <property type="protein sequence ID" value="RIV89605.1"/>
    <property type="molecule type" value="Genomic_DNA"/>
</dbReference>
<dbReference type="PIRSF" id="PIRSF000006">
    <property type="entry name" value="Cbb3-Cox_fixP"/>
    <property type="match status" value="1"/>
</dbReference>
<keyword evidence="7 19" id="KW-0349">Heme</keyword>
<feature type="compositionally biased region" description="Low complexity" evidence="22">
    <location>
        <begin position="287"/>
        <end position="300"/>
    </location>
</feature>
<dbReference type="Gene3D" id="6.10.280.130">
    <property type="match status" value="1"/>
</dbReference>
<keyword evidence="8 19" id="KW-0679">Respiratory chain</keyword>
<feature type="binding site" description="covalent" evidence="21">
    <location>
        <position position="215"/>
    </location>
    <ligand>
        <name>heme c</name>
        <dbReference type="ChEBI" id="CHEBI:61717"/>
        <label>2</label>
    </ligand>
</feature>
<dbReference type="Gene3D" id="1.10.760.10">
    <property type="entry name" value="Cytochrome c-like domain"/>
    <property type="match status" value="2"/>
</dbReference>
<keyword evidence="11" id="KW-0677">Repeat</keyword>
<dbReference type="GO" id="GO:0005506">
    <property type="term" value="F:iron ion binding"/>
    <property type="evidence" value="ECO:0007669"/>
    <property type="project" value="InterPro"/>
</dbReference>
<evidence type="ECO:0000256" key="17">
    <source>
        <dbReference type="ARBA" id="ARBA00023065"/>
    </source>
</evidence>
<evidence type="ECO:0000256" key="23">
    <source>
        <dbReference type="SAM" id="Phobius"/>
    </source>
</evidence>
<dbReference type="InterPro" id="IPR009056">
    <property type="entry name" value="Cyt_c-like_dom"/>
</dbReference>
<keyword evidence="5 19" id="KW-1003">Cell membrane</keyword>
<comment type="pathway">
    <text evidence="2 19">Energy metabolism; oxidative phosphorylation.</text>
</comment>
<evidence type="ECO:0000256" key="2">
    <source>
        <dbReference type="ARBA" id="ARBA00004673"/>
    </source>
</evidence>
<evidence type="ECO:0000256" key="18">
    <source>
        <dbReference type="ARBA" id="ARBA00023136"/>
    </source>
</evidence>
<keyword evidence="17 19" id="KW-0406">Ion transport</keyword>
<keyword evidence="18 19" id="KW-0472">Membrane</keyword>
<feature type="binding site" description="axial binding residue" evidence="20">
    <location>
        <position position="175"/>
    </location>
    <ligand>
        <name>heme c</name>
        <dbReference type="ChEBI" id="CHEBI:61717"/>
        <label>2</label>
    </ligand>
    <ligandPart>
        <name>Fe</name>
        <dbReference type="ChEBI" id="CHEBI:18248"/>
    </ligandPart>
</feature>
<keyword evidence="26" id="KW-1185">Reference proteome</keyword>
<feature type="binding site" description="covalent" evidence="21">
    <location>
        <position position="121"/>
    </location>
    <ligand>
        <name>heme c</name>
        <dbReference type="ChEBI" id="CHEBI:61717"/>
        <label>1</label>
    </ligand>
</feature>
<feature type="domain" description="Cytochrome c" evidence="24">
    <location>
        <begin position="202"/>
        <end position="283"/>
    </location>
</feature>
<dbReference type="PANTHER" id="PTHR33751:SF1">
    <property type="entry name" value="CBB3-TYPE CYTOCHROME C OXIDASE SUBUNIT FIXP"/>
    <property type="match status" value="1"/>
</dbReference>
<evidence type="ECO:0000256" key="7">
    <source>
        <dbReference type="ARBA" id="ARBA00022617"/>
    </source>
</evidence>
<dbReference type="Pfam" id="PF14715">
    <property type="entry name" value="FixP_N"/>
    <property type="match status" value="1"/>
</dbReference>
<evidence type="ECO:0000313" key="25">
    <source>
        <dbReference type="EMBL" id="RIV89605.1"/>
    </source>
</evidence>
<dbReference type="Proteomes" id="UP000265366">
    <property type="component" value="Unassembled WGS sequence"/>
</dbReference>
<keyword evidence="15 19" id="KW-0560">Oxidoreductase</keyword>
<evidence type="ECO:0000256" key="11">
    <source>
        <dbReference type="ARBA" id="ARBA00022737"/>
    </source>
</evidence>
<keyword evidence="6 19" id="KW-0997">Cell inner membrane</keyword>
<dbReference type="GO" id="GO:0009055">
    <property type="term" value="F:electron transfer activity"/>
    <property type="evidence" value="ECO:0007669"/>
    <property type="project" value="InterPro"/>
</dbReference>
<evidence type="ECO:0000256" key="6">
    <source>
        <dbReference type="ARBA" id="ARBA00022519"/>
    </source>
</evidence>
<name>A0A3A1P7L8_9SPHN</name>
<keyword evidence="9 23" id="KW-0812">Transmembrane</keyword>
<keyword evidence="14 23" id="KW-1133">Transmembrane helix</keyword>
<feature type="binding site" description="axial binding residue" evidence="20">
    <location>
        <position position="125"/>
    </location>
    <ligand>
        <name>heme c</name>
        <dbReference type="ChEBI" id="CHEBI:61717"/>
        <label>1</label>
    </ligand>
    <ligandPart>
        <name>Fe</name>
        <dbReference type="ChEBI" id="CHEBI:18248"/>
    </ligandPart>
</feature>
<proteinExistence type="inferred from homology"/>
<evidence type="ECO:0000256" key="1">
    <source>
        <dbReference type="ARBA" id="ARBA00004533"/>
    </source>
</evidence>
<feature type="binding site" description="covalent" evidence="21">
    <location>
        <position position="218"/>
    </location>
    <ligand>
        <name>heme c</name>
        <dbReference type="ChEBI" id="CHEBI:61717"/>
        <label>2</label>
    </ligand>
</feature>
<dbReference type="GO" id="GO:0016491">
    <property type="term" value="F:oxidoreductase activity"/>
    <property type="evidence" value="ECO:0007669"/>
    <property type="project" value="UniProtKB-KW"/>
</dbReference>
<accession>A0A3A1P7L8</accession>
<evidence type="ECO:0000256" key="5">
    <source>
        <dbReference type="ARBA" id="ARBA00022475"/>
    </source>
</evidence>
<evidence type="ECO:0000256" key="19">
    <source>
        <dbReference type="PIRNR" id="PIRNR000006"/>
    </source>
</evidence>
<sequence length="311" mass="32636">MAEKRIDEPTGTETVGHEWDGIEELDTPMPRWWVYTFYATIVWAIGFVIAYPAIPGLKQASEGMLGWSSRGQLAEEMSAADRARLSVREALAVMPIERLPADPGLMAQAVAGGAAAFKVNCVQCHGSGAAGSQTLGYANLNDDDWLWGGDLQSIEYTITNGVRQADHPGSRTGAMPSFAGAFSGKQLDDLASYVLSLSGKGEANASGAQIFSENCALCHGPTGEGSRALGAPRLNDAIWLRGGTREDIIAQVTNPKLGAMPAWGERLDAVTIKMLAAYVHSLGGGEDTPTPVAPAAAEPAAPDPDTPTPAE</sequence>
<reference evidence="25 26" key="1">
    <citation type="submission" date="2018-08" db="EMBL/GenBank/DDBJ databases">
        <title>Erythrobacter zhengii sp.nov., a bacterium isolated from deep-sea sediment.</title>
        <authorList>
            <person name="Fang C."/>
            <person name="Wu Y.-H."/>
            <person name="Sun C."/>
            <person name="Wang H."/>
            <person name="Cheng H."/>
            <person name="Meng F.-X."/>
            <person name="Wang C.-S."/>
            <person name="Xu X.-W."/>
        </authorList>
    </citation>
    <scope>NUCLEOTIDE SEQUENCE [LARGE SCALE GENOMIC DNA]</scope>
    <source>
        <strain evidence="25 26">CCTCC AB 2015396</strain>
    </source>
</reference>
<evidence type="ECO:0000256" key="14">
    <source>
        <dbReference type="ARBA" id="ARBA00022989"/>
    </source>
</evidence>
<dbReference type="GO" id="GO:1902600">
    <property type="term" value="P:proton transmembrane transport"/>
    <property type="evidence" value="ECO:0007669"/>
    <property type="project" value="UniProtKB-KW"/>
</dbReference>
<dbReference type="NCBIfam" id="TIGR00782">
    <property type="entry name" value="ccoP"/>
    <property type="match status" value="1"/>
</dbReference>
<evidence type="ECO:0000256" key="9">
    <source>
        <dbReference type="ARBA" id="ARBA00022692"/>
    </source>
</evidence>
<dbReference type="GO" id="GO:0005886">
    <property type="term" value="C:plasma membrane"/>
    <property type="evidence" value="ECO:0007669"/>
    <property type="project" value="UniProtKB-SubCell"/>
</dbReference>
<evidence type="ECO:0000256" key="15">
    <source>
        <dbReference type="ARBA" id="ARBA00023002"/>
    </source>
</evidence>
<gene>
    <name evidence="25" type="primary">ccoP</name>
    <name evidence="25" type="ORF">D2V17_05920</name>
</gene>
<dbReference type="SUPFAM" id="SSF46626">
    <property type="entry name" value="Cytochrome c"/>
    <property type="match status" value="2"/>
</dbReference>
<evidence type="ECO:0000256" key="4">
    <source>
        <dbReference type="ARBA" id="ARBA00022448"/>
    </source>
</evidence>
<keyword evidence="13 19" id="KW-0249">Electron transport</keyword>
<dbReference type="PANTHER" id="PTHR33751">
    <property type="entry name" value="CBB3-TYPE CYTOCHROME C OXIDASE SUBUNIT FIXP"/>
    <property type="match status" value="1"/>
</dbReference>
<evidence type="ECO:0000256" key="10">
    <source>
        <dbReference type="ARBA" id="ARBA00022723"/>
    </source>
</evidence>
<dbReference type="OrthoDB" id="9811281at2"/>
<evidence type="ECO:0000256" key="13">
    <source>
        <dbReference type="ARBA" id="ARBA00022982"/>
    </source>
</evidence>
<keyword evidence="12 19" id="KW-0375">Hydrogen ion transport</keyword>
<feature type="binding site" description="axial binding residue" evidence="20">
    <location>
        <position position="260"/>
    </location>
    <ligand>
        <name>heme c</name>
        <dbReference type="ChEBI" id="CHEBI:61717"/>
        <label>1</label>
    </ligand>
    <ligandPart>
        <name>Fe</name>
        <dbReference type="ChEBI" id="CHEBI:18248"/>
    </ligandPart>
</feature>
<organism evidence="25 26">
    <name type="scientific">Aurantiacibacter xanthus</name>
    <dbReference type="NCBI Taxonomy" id="1784712"/>
    <lineage>
        <taxon>Bacteria</taxon>
        <taxon>Pseudomonadati</taxon>
        <taxon>Pseudomonadota</taxon>
        <taxon>Alphaproteobacteria</taxon>
        <taxon>Sphingomonadales</taxon>
        <taxon>Erythrobacteraceae</taxon>
        <taxon>Aurantiacibacter</taxon>
    </lineage>
</organism>
<comment type="subunit">
    <text evidence="19">Component of the cbb3-type cytochrome c oxidase.</text>
</comment>
<evidence type="ECO:0000259" key="24">
    <source>
        <dbReference type="PROSITE" id="PS51007"/>
    </source>
</evidence>
<dbReference type="InterPro" id="IPR050597">
    <property type="entry name" value="Cytochrome_c_Oxidase_Subunit"/>
</dbReference>
<dbReference type="AlphaFoldDB" id="A0A3A1P7L8"/>
<evidence type="ECO:0000256" key="22">
    <source>
        <dbReference type="SAM" id="MobiDB-lite"/>
    </source>
</evidence>
<feature type="binding site" description="axial binding residue" evidence="20">
    <location>
        <position position="219"/>
    </location>
    <ligand>
        <name>heme c</name>
        <dbReference type="ChEBI" id="CHEBI:61717"/>
        <label>2</label>
    </ligand>
    <ligandPart>
        <name>Fe</name>
        <dbReference type="ChEBI" id="CHEBI:18248"/>
    </ligandPart>
</feature>
<evidence type="ECO:0000256" key="8">
    <source>
        <dbReference type="ARBA" id="ARBA00022660"/>
    </source>
</evidence>
<comment type="caution">
    <text evidence="25">The sequence shown here is derived from an EMBL/GenBank/DDBJ whole genome shotgun (WGS) entry which is preliminary data.</text>
</comment>
<evidence type="ECO:0000256" key="21">
    <source>
        <dbReference type="PIRSR" id="PIRSR000006-2"/>
    </source>
</evidence>
<evidence type="ECO:0000256" key="12">
    <source>
        <dbReference type="ARBA" id="ARBA00022781"/>
    </source>
</evidence>
<dbReference type="InterPro" id="IPR008168">
    <property type="entry name" value="Cyt_C_IC"/>
</dbReference>
<dbReference type="InterPro" id="IPR032858">
    <property type="entry name" value="CcoP_N"/>
</dbReference>
<evidence type="ECO:0000256" key="3">
    <source>
        <dbReference type="ARBA" id="ARBA00006113"/>
    </source>
</evidence>
<dbReference type="PROSITE" id="PS51007">
    <property type="entry name" value="CYTC"/>
    <property type="match status" value="2"/>
</dbReference>
<dbReference type="RefSeq" id="WP_119592177.1">
    <property type="nucleotide sequence ID" value="NZ_QXFM01000059.1"/>
</dbReference>
<feature type="transmembrane region" description="Helical" evidence="23">
    <location>
        <begin position="32"/>
        <end position="54"/>
    </location>
</feature>
<comment type="function">
    <text evidence="19">C-type cytochrome. Part of the cbb3-type cytochrome c oxidase complex.</text>
</comment>
<dbReference type="UniPathway" id="UPA00705"/>
<comment type="subcellular location">
    <subcellularLocation>
        <location evidence="1 19">Cell inner membrane</location>
    </subcellularLocation>
</comment>
<keyword evidence="4 19" id="KW-0813">Transport</keyword>
<dbReference type="InterPro" id="IPR004678">
    <property type="entry name" value="Cyt_c_oxidase_cbb3_su3"/>
</dbReference>
<dbReference type="GO" id="GO:0020037">
    <property type="term" value="F:heme binding"/>
    <property type="evidence" value="ECO:0007669"/>
    <property type="project" value="InterPro"/>
</dbReference>
<dbReference type="InterPro" id="IPR036909">
    <property type="entry name" value="Cyt_c-like_dom_sf"/>
</dbReference>
<keyword evidence="16 19" id="KW-0408">Iron</keyword>
<feature type="region of interest" description="Disordered" evidence="22">
    <location>
        <begin position="285"/>
        <end position="311"/>
    </location>
</feature>
<keyword evidence="10 19" id="KW-0479">Metal-binding</keyword>
<dbReference type="Pfam" id="PF13442">
    <property type="entry name" value="Cytochrome_CBB3"/>
    <property type="match status" value="2"/>
</dbReference>